<gene>
    <name evidence="1" type="ORF">Goarm_016040</name>
</gene>
<dbReference type="Proteomes" id="UP000593575">
    <property type="component" value="Unassembled WGS sequence"/>
</dbReference>
<sequence length="60" mass="6671">MVVGVGLGVKRIIKEKDCEGAAAGFDNIKKDDVFLDRVEKNCLYVVRLHREGCSFTSRLA</sequence>
<keyword evidence="2" id="KW-1185">Reference proteome</keyword>
<name>A0A7J9JBU1_9ROSI</name>
<reference evidence="1 2" key="1">
    <citation type="journal article" date="2019" name="Genome Biol. Evol.">
        <title>Insights into the evolution of the New World diploid cottons (Gossypium, subgenus Houzingenia) based on genome sequencing.</title>
        <authorList>
            <person name="Grover C.E."/>
            <person name="Arick M.A. 2nd"/>
            <person name="Thrash A."/>
            <person name="Conover J.L."/>
            <person name="Sanders W.S."/>
            <person name="Peterson D.G."/>
            <person name="Frelichowski J.E."/>
            <person name="Scheffler J.A."/>
            <person name="Scheffler B.E."/>
            <person name="Wendel J.F."/>
        </authorList>
    </citation>
    <scope>NUCLEOTIDE SEQUENCE [LARGE SCALE GENOMIC DNA]</scope>
    <source>
        <strain evidence="1">6</strain>
        <tissue evidence="1">Leaf</tissue>
    </source>
</reference>
<protein>
    <submittedName>
        <fullName evidence="1">Uncharacterized protein</fullName>
    </submittedName>
</protein>
<organism evidence="1 2">
    <name type="scientific">Gossypium armourianum</name>
    <dbReference type="NCBI Taxonomy" id="34283"/>
    <lineage>
        <taxon>Eukaryota</taxon>
        <taxon>Viridiplantae</taxon>
        <taxon>Streptophyta</taxon>
        <taxon>Embryophyta</taxon>
        <taxon>Tracheophyta</taxon>
        <taxon>Spermatophyta</taxon>
        <taxon>Magnoliopsida</taxon>
        <taxon>eudicotyledons</taxon>
        <taxon>Gunneridae</taxon>
        <taxon>Pentapetalae</taxon>
        <taxon>rosids</taxon>
        <taxon>malvids</taxon>
        <taxon>Malvales</taxon>
        <taxon>Malvaceae</taxon>
        <taxon>Malvoideae</taxon>
        <taxon>Gossypium</taxon>
    </lineage>
</organism>
<evidence type="ECO:0000313" key="1">
    <source>
        <dbReference type="EMBL" id="MBA0831583.1"/>
    </source>
</evidence>
<dbReference type="AlphaFoldDB" id="A0A7J9JBU1"/>
<proteinExistence type="predicted"/>
<accession>A0A7J9JBU1</accession>
<comment type="caution">
    <text evidence="1">The sequence shown here is derived from an EMBL/GenBank/DDBJ whole genome shotgun (WGS) entry which is preliminary data.</text>
</comment>
<dbReference type="EMBL" id="JABFAE010000007">
    <property type="protein sequence ID" value="MBA0831583.1"/>
    <property type="molecule type" value="Genomic_DNA"/>
</dbReference>
<evidence type="ECO:0000313" key="2">
    <source>
        <dbReference type="Proteomes" id="UP000593575"/>
    </source>
</evidence>